<feature type="transmembrane region" description="Helical" evidence="8">
    <location>
        <begin position="278"/>
        <end position="298"/>
    </location>
</feature>
<name>A0A5N4AJ12_PHOPY</name>
<feature type="domain" description="Major facilitator superfamily (MFS) profile" evidence="9">
    <location>
        <begin position="29"/>
        <end position="484"/>
    </location>
</feature>
<dbReference type="Pfam" id="PF00083">
    <property type="entry name" value="Sugar_tr"/>
    <property type="match status" value="1"/>
</dbReference>
<dbReference type="InterPro" id="IPR050549">
    <property type="entry name" value="MFS_Trehalose_Transporter"/>
</dbReference>
<feature type="transmembrane region" description="Helical" evidence="8">
    <location>
        <begin position="318"/>
        <end position="339"/>
    </location>
</feature>
<protein>
    <recommendedName>
        <fullName evidence="9">Major facilitator superfamily (MFS) profile domain-containing protein</fullName>
    </recommendedName>
</protein>
<dbReference type="PANTHER" id="PTHR48021">
    <property type="match status" value="1"/>
</dbReference>
<comment type="caution">
    <text evidence="10">The sequence shown here is derived from an EMBL/GenBank/DDBJ whole genome shotgun (WGS) entry which is preliminary data.</text>
</comment>
<dbReference type="OrthoDB" id="6133115at2759"/>
<feature type="transmembrane region" description="Helical" evidence="8">
    <location>
        <begin position="120"/>
        <end position="142"/>
    </location>
</feature>
<feature type="transmembrane region" description="Helical" evidence="8">
    <location>
        <begin position="393"/>
        <end position="417"/>
    </location>
</feature>
<feature type="transmembrane region" description="Helical" evidence="8">
    <location>
        <begin position="181"/>
        <end position="199"/>
    </location>
</feature>
<feature type="transmembrane region" description="Helical" evidence="8">
    <location>
        <begin position="462"/>
        <end position="480"/>
    </location>
</feature>
<dbReference type="PROSITE" id="PS50850">
    <property type="entry name" value="MFS"/>
    <property type="match status" value="1"/>
</dbReference>
<evidence type="ECO:0000256" key="1">
    <source>
        <dbReference type="ARBA" id="ARBA00004651"/>
    </source>
</evidence>
<feature type="transmembrane region" description="Helical" evidence="8">
    <location>
        <begin position="429"/>
        <end position="450"/>
    </location>
</feature>
<evidence type="ECO:0000256" key="3">
    <source>
        <dbReference type="ARBA" id="ARBA00022475"/>
    </source>
</evidence>
<gene>
    <name evidence="10" type="ORF">PPYR_08311</name>
</gene>
<dbReference type="PANTHER" id="PTHR48021:SF39">
    <property type="entry name" value="MAJOR FACILITATOR SUPERFAMILY (MFS) PROFILE DOMAIN-CONTAINING PROTEIN"/>
    <property type="match status" value="1"/>
</dbReference>
<evidence type="ECO:0000256" key="6">
    <source>
        <dbReference type="ARBA" id="ARBA00022989"/>
    </source>
</evidence>
<keyword evidence="7 8" id="KW-0472">Membrane</keyword>
<keyword evidence="6 8" id="KW-1133">Transmembrane helix</keyword>
<dbReference type="FunCoup" id="A0A5N4AJ12">
    <property type="interactions" value="67"/>
</dbReference>
<dbReference type="GO" id="GO:0022857">
    <property type="term" value="F:transmembrane transporter activity"/>
    <property type="evidence" value="ECO:0007669"/>
    <property type="project" value="InterPro"/>
</dbReference>
<keyword evidence="4" id="KW-0762">Sugar transport</keyword>
<evidence type="ECO:0000259" key="9">
    <source>
        <dbReference type="PROSITE" id="PS50850"/>
    </source>
</evidence>
<feature type="transmembrane region" description="Helical" evidence="8">
    <location>
        <begin position="66"/>
        <end position="88"/>
    </location>
</feature>
<dbReference type="Proteomes" id="UP000327044">
    <property type="component" value="Unassembled WGS sequence"/>
</dbReference>
<evidence type="ECO:0000256" key="8">
    <source>
        <dbReference type="SAM" id="Phobius"/>
    </source>
</evidence>
<dbReference type="FunFam" id="1.20.1250.20:FF:000218">
    <property type="entry name" value="facilitated trehalose transporter Tret1"/>
    <property type="match status" value="1"/>
</dbReference>
<evidence type="ECO:0000256" key="4">
    <source>
        <dbReference type="ARBA" id="ARBA00022597"/>
    </source>
</evidence>
<reference evidence="10 11" key="1">
    <citation type="journal article" date="2018" name="Elife">
        <title>Firefly genomes illuminate parallel origins of bioluminescence in beetles.</title>
        <authorList>
            <person name="Fallon T.R."/>
            <person name="Lower S.E."/>
            <person name="Chang C.H."/>
            <person name="Bessho-Uehara M."/>
            <person name="Martin G.J."/>
            <person name="Bewick A.J."/>
            <person name="Behringer M."/>
            <person name="Debat H.J."/>
            <person name="Wong I."/>
            <person name="Day J.C."/>
            <person name="Suvorov A."/>
            <person name="Silva C.J."/>
            <person name="Stanger-Hall K.F."/>
            <person name="Hall D.W."/>
            <person name="Schmitz R.J."/>
            <person name="Nelson D.R."/>
            <person name="Lewis S.M."/>
            <person name="Shigenobu S."/>
            <person name="Bybee S.M."/>
            <person name="Larracuente A.M."/>
            <person name="Oba Y."/>
            <person name="Weng J.K."/>
        </authorList>
    </citation>
    <scope>NUCLEOTIDE SEQUENCE [LARGE SCALE GENOMIC DNA]</scope>
    <source>
        <strain evidence="10">1611_PpyrPB1</strain>
        <tissue evidence="10">Whole body</tissue>
    </source>
</reference>
<dbReference type="InterPro" id="IPR020846">
    <property type="entry name" value="MFS_dom"/>
</dbReference>
<feature type="transmembrane region" description="Helical" evidence="8">
    <location>
        <begin position="346"/>
        <end position="367"/>
    </location>
</feature>
<dbReference type="Gene3D" id="1.20.1250.20">
    <property type="entry name" value="MFS general substrate transporter like domains"/>
    <property type="match status" value="1"/>
</dbReference>
<keyword evidence="2" id="KW-0813">Transport</keyword>
<proteinExistence type="predicted"/>
<evidence type="ECO:0000313" key="11">
    <source>
        <dbReference type="Proteomes" id="UP000327044"/>
    </source>
</evidence>
<evidence type="ECO:0000256" key="5">
    <source>
        <dbReference type="ARBA" id="ARBA00022692"/>
    </source>
</evidence>
<accession>A0A5N4AJ12</accession>
<dbReference type="InterPro" id="IPR005828">
    <property type="entry name" value="MFS_sugar_transport-like"/>
</dbReference>
<feature type="transmembrane region" description="Helical" evidence="8">
    <location>
        <begin position="154"/>
        <end position="175"/>
    </location>
</feature>
<keyword evidence="3" id="KW-1003">Cell membrane</keyword>
<dbReference type="AlphaFoldDB" id="A0A5N4AJ12"/>
<dbReference type="GO" id="GO:0005886">
    <property type="term" value="C:plasma membrane"/>
    <property type="evidence" value="ECO:0007669"/>
    <property type="project" value="UniProtKB-SubCell"/>
</dbReference>
<dbReference type="InterPro" id="IPR036259">
    <property type="entry name" value="MFS_trans_sf"/>
</dbReference>
<dbReference type="EMBL" id="VVIM01000006">
    <property type="protein sequence ID" value="KAB0797317.1"/>
    <property type="molecule type" value="Genomic_DNA"/>
</dbReference>
<dbReference type="InterPro" id="IPR005829">
    <property type="entry name" value="Sugar_transporter_CS"/>
</dbReference>
<evidence type="ECO:0000313" key="10">
    <source>
        <dbReference type="EMBL" id="KAB0797317.1"/>
    </source>
</evidence>
<evidence type="ECO:0000256" key="7">
    <source>
        <dbReference type="ARBA" id="ARBA00023136"/>
    </source>
</evidence>
<comment type="subcellular location">
    <subcellularLocation>
        <location evidence="1">Cell membrane</location>
        <topology evidence="1">Multi-pass membrane protein</topology>
    </subcellularLocation>
</comment>
<dbReference type="InParanoid" id="A0A5N4AJ12"/>
<dbReference type="SUPFAM" id="SSF103473">
    <property type="entry name" value="MFS general substrate transporter"/>
    <property type="match status" value="1"/>
</dbReference>
<organism evidence="10 11">
    <name type="scientific">Photinus pyralis</name>
    <name type="common">Common eastern firefly</name>
    <name type="synonym">Lampyris pyralis</name>
    <dbReference type="NCBI Taxonomy" id="7054"/>
    <lineage>
        <taxon>Eukaryota</taxon>
        <taxon>Metazoa</taxon>
        <taxon>Ecdysozoa</taxon>
        <taxon>Arthropoda</taxon>
        <taxon>Hexapoda</taxon>
        <taxon>Insecta</taxon>
        <taxon>Pterygota</taxon>
        <taxon>Neoptera</taxon>
        <taxon>Endopterygota</taxon>
        <taxon>Coleoptera</taxon>
        <taxon>Polyphaga</taxon>
        <taxon>Elateriformia</taxon>
        <taxon>Elateroidea</taxon>
        <taxon>Lampyridae</taxon>
        <taxon>Lampyrinae</taxon>
        <taxon>Photinus</taxon>
    </lineage>
</organism>
<keyword evidence="11" id="KW-1185">Reference proteome</keyword>
<feature type="transmembrane region" description="Helical" evidence="8">
    <location>
        <begin position="95"/>
        <end position="114"/>
    </location>
</feature>
<keyword evidence="5 8" id="KW-0812">Transmembrane</keyword>
<sequence>MADFNRNSALPEPTPARNVLPQVIAVSVKNVLLFAGGMSTAYPTILIPALTNPQVDSNFQLNHEEVSWIGSTNLICALIGCSLSGVVTQPIGRKGFMQVVTVPLLVAWLIFKFADQMWHIYFALALYGLSSGLIEAPVLSYVAEVTQPRVRGMLSATGTLSSVCGVLVEFFLGTVLPWRNIALVSSAIPLVAFFLLCFIPESPHWLVMRHKLADAKRSLAWLRGWTAVENVREEFEQMCQNHNVTYSQTGSANVFTISEGPSRTLRTVNLKPYAQKSFIWPFGLVAFICFLCGFTGFLTLQTYAVSIFTSLNVPINEYYATLGLGIAQFFGSLVSIILVKCYGKRIMTFVSLGCIGICNVGIGVYGYQTRVKNLSLISEDIASDNFNVTDHQWVPLIFLVSLSFFSHCGIRVLPWILLGEIYSHETRAVGCGLTSACFYAFGFLGNKIFLNMIDLLTLPGVYWFYGLISFLGWLILYFALPETEGKSLQEIINHFSGISKLDNKIRRSLEGRSV</sequence>
<evidence type="ECO:0000256" key="2">
    <source>
        <dbReference type="ARBA" id="ARBA00022448"/>
    </source>
</evidence>
<dbReference type="PROSITE" id="PS00217">
    <property type="entry name" value="SUGAR_TRANSPORT_2"/>
    <property type="match status" value="1"/>
</dbReference>